<evidence type="ECO:0000256" key="6">
    <source>
        <dbReference type="RuleBase" id="RU000320"/>
    </source>
</evidence>
<feature type="transmembrane region" description="Helical" evidence="7">
    <location>
        <begin position="211"/>
        <end position="233"/>
    </location>
</feature>
<dbReference type="GO" id="GO:0003954">
    <property type="term" value="F:NADH dehydrogenase activity"/>
    <property type="evidence" value="ECO:0007669"/>
    <property type="project" value="TreeGrafter"/>
</dbReference>
<keyword evidence="5 7" id="KW-0472">Membrane</keyword>
<feature type="transmembrane region" description="Helical" evidence="7">
    <location>
        <begin position="38"/>
        <end position="57"/>
    </location>
</feature>
<evidence type="ECO:0000256" key="4">
    <source>
        <dbReference type="ARBA" id="ARBA00022989"/>
    </source>
</evidence>
<comment type="subcellular location">
    <subcellularLocation>
        <location evidence="1">Endomembrane system</location>
        <topology evidence="1">Multi-pass membrane protein</topology>
    </subcellularLocation>
    <subcellularLocation>
        <location evidence="6">Membrane</location>
        <topology evidence="6">Multi-pass membrane protein</topology>
    </subcellularLocation>
</comment>
<dbReference type="KEGG" id="sapp:SAC06_08985"/>
<accession>A0AAU7VAC5</accession>
<feature type="transmembrane region" description="Helical" evidence="7">
    <location>
        <begin position="77"/>
        <end position="104"/>
    </location>
</feature>
<dbReference type="InterPro" id="IPR010227">
    <property type="entry name" value="NADH_Q_OxRdtase_chainM/4"/>
</dbReference>
<organism evidence="9">
    <name type="scientific">Scrofimicrobium appendicitidis</name>
    <dbReference type="NCBI Taxonomy" id="3079930"/>
    <lineage>
        <taxon>Bacteria</taxon>
        <taxon>Bacillati</taxon>
        <taxon>Actinomycetota</taxon>
        <taxon>Actinomycetes</taxon>
        <taxon>Actinomycetales</taxon>
        <taxon>Actinomycetaceae</taxon>
        <taxon>Scrofimicrobium</taxon>
    </lineage>
</organism>
<gene>
    <name evidence="9" type="ORF">SAC06_08985</name>
</gene>
<dbReference type="GO" id="GO:0048039">
    <property type="term" value="F:ubiquinone binding"/>
    <property type="evidence" value="ECO:0007669"/>
    <property type="project" value="TreeGrafter"/>
</dbReference>
<feature type="transmembrane region" description="Helical" evidence="7">
    <location>
        <begin position="116"/>
        <end position="135"/>
    </location>
</feature>
<evidence type="ECO:0000256" key="3">
    <source>
        <dbReference type="ARBA" id="ARBA00022692"/>
    </source>
</evidence>
<sequence>MIEGSFPLLSILVAVPALGALLLWLVPSLRARGREFAIAVSLVELVLAIVVAFQFDWTAASAYQLFESASWIAPLGVSWSLAVNALGLVMILLSAVLVPLVLLATPASSDRRFEGGYAALILLLYAFIIVIFAAFDVVVFYLAFEAMLLPLYFMIGRYGTGENRRAAAMKFLIYSLVGGLAMLGGLVTIYSSAGHSGFNGVLFRYDTLAAVLPQTAFGIQMAIFITFFIAFAIKAPMVPVHTWLPDTAAAARPGTSVLLVGILDKIGTFGMIVLCLTFVPDAAYASRWTILVLAVVSILWGGFAANGQKDLLRLVSFTSVSHFGFMVLGIFIGSQVALTGAMFYMVAHGLSIAALFLISGFLIERGGSQEIARYRGMQRVTPVLAGTWLFAGMASIALPGLSGFVPEYLVLMGTYSVNIPLAIFAVFGIVLAAMYILLPYQRMFTGPKRADLEDAPDLNGVQKLAITPLLVGMLALGIWSAPLVNSLSQVAEPTVVTVDEGN</sequence>
<dbReference type="GO" id="GO:0016020">
    <property type="term" value="C:membrane"/>
    <property type="evidence" value="ECO:0007669"/>
    <property type="project" value="UniProtKB-SubCell"/>
</dbReference>
<feature type="transmembrane region" description="Helical" evidence="7">
    <location>
        <begin position="311"/>
        <end position="336"/>
    </location>
</feature>
<dbReference type="GO" id="GO:0008137">
    <property type="term" value="F:NADH dehydrogenase (ubiquinone) activity"/>
    <property type="evidence" value="ECO:0007669"/>
    <property type="project" value="InterPro"/>
</dbReference>
<dbReference type="GO" id="GO:0015990">
    <property type="term" value="P:electron transport coupled proton transport"/>
    <property type="evidence" value="ECO:0007669"/>
    <property type="project" value="TreeGrafter"/>
</dbReference>
<proteinExistence type="inferred from homology"/>
<evidence type="ECO:0000256" key="1">
    <source>
        <dbReference type="ARBA" id="ARBA00004127"/>
    </source>
</evidence>
<feature type="transmembrane region" description="Helical" evidence="7">
    <location>
        <begin position="285"/>
        <end position="304"/>
    </location>
</feature>
<dbReference type="Pfam" id="PF00361">
    <property type="entry name" value="Proton_antipo_M"/>
    <property type="match status" value="1"/>
</dbReference>
<dbReference type="EMBL" id="CP138335">
    <property type="protein sequence ID" value="XBW08981.1"/>
    <property type="molecule type" value="Genomic_DNA"/>
</dbReference>
<dbReference type="PANTHER" id="PTHR43507">
    <property type="entry name" value="NADH-UBIQUINONE OXIDOREDUCTASE CHAIN 4"/>
    <property type="match status" value="1"/>
</dbReference>
<protein>
    <submittedName>
        <fullName evidence="9">NADH-quinone oxidoreductase subunit M</fullName>
        <ecNumber evidence="9">1.6.5.-</ecNumber>
    </submittedName>
</protein>
<feature type="transmembrane region" description="Helical" evidence="7">
    <location>
        <begin position="141"/>
        <end position="159"/>
    </location>
</feature>
<feature type="transmembrane region" description="Helical" evidence="7">
    <location>
        <begin position="342"/>
        <end position="363"/>
    </location>
</feature>
<name>A0AAU7VAC5_9ACTO</name>
<evidence type="ECO:0000256" key="2">
    <source>
        <dbReference type="ARBA" id="ARBA00009025"/>
    </source>
</evidence>
<evidence type="ECO:0000256" key="5">
    <source>
        <dbReference type="ARBA" id="ARBA00023136"/>
    </source>
</evidence>
<keyword evidence="9" id="KW-0560">Oxidoreductase</keyword>
<comment type="similarity">
    <text evidence="2">Belongs to the complex I subunit 4 family.</text>
</comment>
<dbReference type="GO" id="GO:0042773">
    <property type="term" value="P:ATP synthesis coupled electron transport"/>
    <property type="evidence" value="ECO:0007669"/>
    <property type="project" value="InterPro"/>
</dbReference>
<dbReference type="RefSeq" id="WP_350259183.1">
    <property type="nucleotide sequence ID" value="NZ_CP138335.1"/>
</dbReference>
<feature type="transmembrane region" description="Helical" evidence="7">
    <location>
        <begin position="171"/>
        <end position="191"/>
    </location>
</feature>
<dbReference type="NCBIfam" id="TIGR01972">
    <property type="entry name" value="NDH_I_M"/>
    <property type="match status" value="1"/>
</dbReference>
<evidence type="ECO:0000313" key="9">
    <source>
        <dbReference type="EMBL" id="XBW08981.1"/>
    </source>
</evidence>
<evidence type="ECO:0000259" key="8">
    <source>
        <dbReference type="Pfam" id="PF00361"/>
    </source>
</evidence>
<reference evidence="9" key="1">
    <citation type="submission" date="2023-11" db="EMBL/GenBank/DDBJ databases">
        <title>Scrofimicrobium hongkongense sp. nov., isolated from a patient with peritonitis.</title>
        <authorList>
            <person name="Lao H.Y."/>
            <person name="Wong A.Y.P."/>
            <person name="Ng T.L."/>
            <person name="Wong R.Y.L."/>
            <person name="Yau M.C.Y."/>
            <person name="Lam J.Y.W."/>
            <person name="Siu G.K.H."/>
        </authorList>
    </citation>
    <scope>NUCLEOTIDE SEQUENCE</scope>
    <source>
        <strain evidence="9">R131</strain>
    </source>
</reference>
<dbReference type="GO" id="GO:0012505">
    <property type="term" value="C:endomembrane system"/>
    <property type="evidence" value="ECO:0007669"/>
    <property type="project" value="UniProtKB-SubCell"/>
</dbReference>
<dbReference type="PRINTS" id="PR01437">
    <property type="entry name" value="NUOXDRDTASE4"/>
</dbReference>
<evidence type="ECO:0000256" key="7">
    <source>
        <dbReference type="SAM" id="Phobius"/>
    </source>
</evidence>
<feature type="transmembrane region" description="Helical" evidence="7">
    <location>
        <begin position="254"/>
        <end position="279"/>
    </location>
</feature>
<dbReference type="AlphaFoldDB" id="A0AAU7VAC5"/>
<feature type="transmembrane region" description="Helical" evidence="7">
    <location>
        <begin position="383"/>
        <end position="405"/>
    </location>
</feature>
<dbReference type="PANTHER" id="PTHR43507:SF1">
    <property type="entry name" value="NADH-UBIQUINONE OXIDOREDUCTASE CHAIN 4"/>
    <property type="match status" value="1"/>
</dbReference>
<keyword evidence="3 6" id="KW-0812">Transmembrane</keyword>
<feature type="transmembrane region" description="Helical" evidence="7">
    <location>
        <begin position="417"/>
        <end position="440"/>
    </location>
</feature>
<dbReference type="InterPro" id="IPR003918">
    <property type="entry name" value="NADH_UbQ_OxRdtase"/>
</dbReference>
<keyword evidence="4 7" id="KW-1133">Transmembrane helix</keyword>
<feature type="domain" description="NADH:quinone oxidoreductase/Mrp antiporter transmembrane" evidence="8">
    <location>
        <begin position="135"/>
        <end position="431"/>
    </location>
</feature>
<dbReference type="EC" id="1.6.5.-" evidence="9"/>
<dbReference type="InterPro" id="IPR001750">
    <property type="entry name" value="ND/Mrp_TM"/>
</dbReference>
<feature type="transmembrane region" description="Helical" evidence="7">
    <location>
        <begin position="6"/>
        <end position="26"/>
    </location>
</feature>